<feature type="chain" id="PRO_5002433323" evidence="1">
    <location>
        <begin position="26"/>
        <end position="36"/>
    </location>
</feature>
<protein>
    <submittedName>
        <fullName evidence="2">Uncharacterized protein</fullName>
    </submittedName>
</protein>
<dbReference type="EMBL" id="GBXM01044165">
    <property type="protein sequence ID" value="JAH64412.1"/>
    <property type="molecule type" value="Transcribed_RNA"/>
</dbReference>
<evidence type="ECO:0000313" key="2">
    <source>
        <dbReference type="EMBL" id="JAH64412.1"/>
    </source>
</evidence>
<accession>A0A0E9UFD5</accession>
<dbReference type="AlphaFoldDB" id="A0A0E9UFD5"/>
<organism evidence="2">
    <name type="scientific">Anguilla anguilla</name>
    <name type="common">European freshwater eel</name>
    <name type="synonym">Muraena anguilla</name>
    <dbReference type="NCBI Taxonomy" id="7936"/>
    <lineage>
        <taxon>Eukaryota</taxon>
        <taxon>Metazoa</taxon>
        <taxon>Chordata</taxon>
        <taxon>Craniata</taxon>
        <taxon>Vertebrata</taxon>
        <taxon>Euteleostomi</taxon>
        <taxon>Actinopterygii</taxon>
        <taxon>Neopterygii</taxon>
        <taxon>Teleostei</taxon>
        <taxon>Anguilliformes</taxon>
        <taxon>Anguillidae</taxon>
        <taxon>Anguilla</taxon>
    </lineage>
</organism>
<proteinExistence type="predicted"/>
<sequence length="36" mass="4223">MLHRAFKFPLMLCLVRCMFYPPVFCRQIGCDNTSSP</sequence>
<evidence type="ECO:0000256" key="1">
    <source>
        <dbReference type="SAM" id="SignalP"/>
    </source>
</evidence>
<reference evidence="2" key="1">
    <citation type="submission" date="2014-11" db="EMBL/GenBank/DDBJ databases">
        <authorList>
            <person name="Amaro Gonzalez C."/>
        </authorList>
    </citation>
    <scope>NUCLEOTIDE SEQUENCE</scope>
</reference>
<keyword evidence="1" id="KW-0732">Signal</keyword>
<feature type="signal peptide" evidence="1">
    <location>
        <begin position="1"/>
        <end position="25"/>
    </location>
</feature>
<reference evidence="2" key="2">
    <citation type="journal article" date="2015" name="Fish Shellfish Immunol.">
        <title>Early steps in the European eel (Anguilla anguilla)-Vibrio vulnificus interaction in the gills: Role of the RtxA13 toxin.</title>
        <authorList>
            <person name="Callol A."/>
            <person name="Pajuelo D."/>
            <person name="Ebbesson L."/>
            <person name="Teles M."/>
            <person name="MacKenzie S."/>
            <person name="Amaro C."/>
        </authorList>
    </citation>
    <scope>NUCLEOTIDE SEQUENCE</scope>
</reference>
<name>A0A0E9UFD5_ANGAN</name>